<evidence type="ECO:0000259" key="2">
    <source>
        <dbReference type="Pfam" id="PF17390"/>
    </source>
</evidence>
<dbReference type="PANTHER" id="PTHR34987">
    <property type="entry name" value="C, PUTATIVE (AFU_ORTHOLOGUE AFUA_3G02880)-RELATED"/>
    <property type="match status" value="1"/>
</dbReference>
<dbReference type="Pfam" id="PF17389">
    <property type="entry name" value="Bac_rhamnosid6H"/>
    <property type="match status" value="1"/>
</dbReference>
<reference evidence="3 4" key="1">
    <citation type="submission" date="2018-07" db="EMBL/GenBank/DDBJ databases">
        <title>Genomic Encyclopedia of Type Strains, Phase III (KMG-III): the genomes of soil and plant-associated and newly described type strains.</title>
        <authorList>
            <person name="Whitman W."/>
        </authorList>
    </citation>
    <scope>NUCLEOTIDE SEQUENCE [LARGE SCALE GENOMIC DNA]</scope>
    <source>
        <strain evidence="3 4">CECT 7287</strain>
    </source>
</reference>
<dbReference type="Gene3D" id="1.50.10.10">
    <property type="match status" value="1"/>
</dbReference>
<feature type="domain" description="Alpha-L-rhamnosidase six-hairpin glycosidase" evidence="1">
    <location>
        <begin position="387"/>
        <end position="616"/>
    </location>
</feature>
<dbReference type="RefSeq" id="WP_116064626.1">
    <property type="nucleotide sequence ID" value="NZ_QRDZ01000035.1"/>
</dbReference>
<evidence type="ECO:0000259" key="1">
    <source>
        <dbReference type="Pfam" id="PF17389"/>
    </source>
</evidence>
<evidence type="ECO:0000313" key="4">
    <source>
        <dbReference type="Proteomes" id="UP000256977"/>
    </source>
</evidence>
<dbReference type="Gene3D" id="2.60.420.10">
    <property type="entry name" value="Maltose phosphorylase, domain 3"/>
    <property type="match status" value="1"/>
</dbReference>
<dbReference type="Pfam" id="PF17390">
    <property type="entry name" value="Bac_rhamnosid_C"/>
    <property type="match status" value="1"/>
</dbReference>
<dbReference type="AlphaFoldDB" id="A0A3D9I8B2"/>
<accession>A0A3D9I8B2</accession>
<organism evidence="3 4">
    <name type="scientific">Cohnella phaseoli</name>
    <dbReference type="NCBI Taxonomy" id="456490"/>
    <lineage>
        <taxon>Bacteria</taxon>
        <taxon>Bacillati</taxon>
        <taxon>Bacillota</taxon>
        <taxon>Bacilli</taxon>
        <taxon>Bacillales</taxon>
        <taxon>Paenibacillaceae</taxon>
        <taxon>Cohnella</taxon>
    </lineage>
</organism>
<gene>
    <name evidence="3" type="ORF">DFP98_13538</name>
</gene>
<dbReference type="GO" id="GO:0005975">
    <property type="term" value="P:carbohydrate metabolic process"/>
    <property type="evidence" value="ECO:0007669"/>
    <property type="project" value="InterPro"/>
</dbReference>
<name>A0A3D9I8B2_9BACL</name>
<keyword evidence="4" id="KW-1185">Reference proteome</keyword>
<dbReference type="InterPro" id="IPR012341">
    <property type="entry name" value="6hp_glycosidase-like_sf"/>
</dbReference>
<evidence type="ECO:0000313" key="3">
    <source>
        <dbReference type="EMBL" id="RED57941.1"/>
    </source>
</evidence>
<dbReference type="PANTHER" id="PTHR34987:SF4">
    <property type="entry name" value="ALPHA-L-RHAMNOSIDASE C-TERMINAL DOMAIN-CONTAINING PROTEIN"/>
    <property type="match status" value="1"/>
</dbReference>
<proteinExistence type="predicted"/>
<sequence>MNNEEKYILTPTSKRVFGTAVHSKTGDVTDAEHILREDALAAKLVYAAGGEKPSILLDLGPSAPGGYPIIKIAGQTGRPTLRIAYADWYEWIVDPVHGENGDFSRGSCTYLGVELPVPPANPYRYELYTIEEAGLYIAPMIQGQQRWVLIQLDTEGSVDLEYFSLEVTSDLSPYKGSFHSSDEELNRLWYASTYTAQVSSFPNTDAWTVVEGWLVPRKLAKGNDVGLTVQGEQWKDYRFGFQFVIRRNPGPVSAVGWIVRAFDENNGYVGQIDLDGRLHLFKRSDGVYVRLKPAVSLSIPIVDGRVYHLEVRLDGARMETLLNGTLIDTTIDDTYAEGKVGFCQPMDKWALIREVRVEDAAGQLLFADDFNGDLSGWSFARTPAFIADGAKRDRLPWLGDLDWAGRNVYYAFDNYTYMKETIRMFAWHQTPEGYIWAACYPENQVKPGIGEYGYYQSDEFSAWFAPVLADYVLFTGDLELARELYSVMVKSLDYLWNYVEGDGLFYQRYETSKGIWGHLLEYTGKGAYVNFLVYDSFKEGAYLAGLLGLDADASAFEEKAAVLRQGIREHLWDEEQGHYVKLKGSREFEFYANALALAIGFPDGEQAASVREKLKETDMGKYQSLAIRGKFHYGYDEDALGTLRKPGGGVDWLGALADWRGPHATWECMTYPPAIMPPGKNWGDSSHPDTAVAHLLSGYILGVQPTEPGFRSFAAIPHPCDLQRAEGTVPTPYGEIRFEWELAETGFCASLKAPEGTSAVVGIPKPENQEFVIYWNGEVVFHSDASAVESTDGLTLDEDERYVYLRGLKEGSHRIERWGR</sequence>
<feature type="domain" description="Alpha-L-rhamnosidase C-terminal" evidence="2">
    <location>
        <begin position="702"/>
        <end position="770"/>
    </location>
</feature>
<dbReference type="SUPFAM" id="SSF48208">
    <property type="entry name" value="Six-hairpin glycosidases"/>
    <property type="match status" value="1"/>
</dbReference>
<dbReference type="InterPro" id="IPR035398">
    <property type="entry name" value="Bac_rhamnosid_C"/>
</dbReference>
<comment type="caution">
    <text evidence="3">The sequence shown here is derived from an EMBL/GenBank/DDBJ whole genome shotgun (WGS) entry which is preliminary data.</text>
</comment>
<dbReference type="InterPro" id="IPR008928">
    <property type="entry name" value="6-hairpin_glycosidase_sf"/>
</dbReference>
<dbReference type="InterPro" id="IPR035396">
    <property type="entry name" value="Bac_rhamnosid6H"/>
</dbReference>
<dbReference type="Proteomes" id="UP000256977">
    <property type="component" value="Unassembled WGS sequence"/>
</dbReference>
<dbReference type="EMBL" id="QRDZ01000035">
    <property type="protein sequence ID" value="RED57941.1"/>
    <property type="molecule type" value="Genomic_DNA"/>
</dbReference>
<protein>
    <submittedName>
        <fullName evidence="3">Alpha-L-rhamnosidase-like protein</fullName>
    </submittedName>
</protein>
<dbReference type="OrthoDB" id="9815108at2"/>
<dbReference type="Gene3D" id="2.60.120.560">
    <property type="entry name" value="Exo-inulinase, domain 1"/>
    <property type="match status" value="1"/>
</dbReference>